<dbReference type="GO" id="GO:0045087">
    <property type="term" value="P:innate immune response"/>
    <property type="evidence" value="ECO:0007669"/>
    <property type="project" value="UniProtKB-KW"/>
</dbReference>
<keyword evidence="19" id="KW-0007">Acetylation</keyword>
<evidence type="ECO:0000256" key="3">
    <source>
        <dbReference type="ARBA" id="ARBA00004240"/>
    </source>
</evidence>
<keyword evidence="15" id="KW-0378">Hydrolase</keyword>
<evidence type="ECO:0000256" key="1">
    <source>
        <dbReference type="ARBA" id="ARBA00000553"/>
    </source>
</evidence>
<feature type="compositionally biased region" description="Basic and acidic residues" evidence="34">
    <location>
        <begin position="1"/>
        <end position="11"/>
    </location>
</feature>
<keyword evidence="11" id="KW-0597">Phosphoprotein</keyword>
<reference evidence="35 36" key="1">
    <citation type="journal article" date="2011" name="Proc. Natl. Acad. Sci. U.S.A.">
        <title>Genetic diversity and population structure of the endangered marsupial Sarcophilus harrisii (Tasmanian devil).</title>
        <authorList>
            <person name="Miller W."/>
            <person name="Hayes V.M."/>
            <person name="Ratan A."/>
            <person name="Petersen D.C."/>
            <person name="Wittekindt N.E."/>
            <person name="Miller J."/>
            <person name="Walenz B."/>
            <person name="Knight J."/>
            <person name="Qi J."/>
            <person name="Zhao F."/>
            <person name="Wang Q."/>
            <person name="Bedoya-Reina O.C."/>
            <person name="Katiyar N."/>
            <person name="Tomsho L.P."/>
            <person name="Kasson L.M."/>
            <person name="Hardie R.A."/>
            <person name="Woodbridge P."/>
            <person name="Tindall E.A."/>
            <person name="Bertelsen M.F."/>
            <person name="Dixon D."/>
            <person name="Pyecroft S."/>
            <person name="Helgen K.M."/>
            <person name="Lesk A.M."/>
            <person name="Pringle T.H."/>
            <person name="Patterson N."/>
            <person name="Zhang Y."/>
            <person name="Kreiss A."/>
            <person name="Woods G.M."/>
            <person name="Jones M.E."/>
            <person name="Schuster S.C."/>
        </authorList>
    </citation>
    <scope>NUCLEOTIDE SEQUENCE [LARGE SCALE GENOMIC DNA]</scope>
</reference>
<evidence type="ECO:0000256" key="18">
    <source>
        <dbReference type="ARBA" id="ARBA00022859"/>
    </source>
</evidence>
<evidence type="ECO:0000256" key="26">
    <source>
        <dbReference type="ARBA" id="ARBA00051406"/>
    </source>
</evidence>
<evidence type="ECO:0000256" key="10">
    <source>
        <dbReference type="ARBA" id="ARBA00022490"/>
    </source>
</evidence>
<evidence type="ECO:0000256" key="33">
    <source>
        <dbReference type="ARBA" id="ARBA00081957"/>
    </source>
</evidence>
<dbReference type="Proteomes" id="UP000007648">
    <property type="component" value="Unassembled WGS sequence"/>
</dbReference>
<dbReference type="GO" id="GO:0031347">
    <property type="term" value="P:regulation of defense response"/>
    <property type="evidence" value="ECO:0007669"/>
    <property type="project" value="UniProtKB-ARBA"/>
</dbReference>
<evidence type="ECO:0000256" key="7">
    <source>
        <dbReference type="ARBA" id="ARBA00011886"/>
    </source>
</evidence>
<comment type="catalytic activity">
    <reaction evidence="24">
        <text>adenosine + phosphate = alpha-D-ribose 1-phosphate + adenine</text>
        <dbReference type="Rhea" id="RHEA:27642"/>
        <dbReference type="ChEBI" id="CHEBI:16335"/>
        <dbReference type="ChEBI" id="CHEBI:16708"/>
        <dbReference type="ChEBI" id="CHEBI:43474"/>
        <dbReference type="ChEBI" id="CHEBI:57720"/>
        <dbReference type="EC" id="2.4.2.1"/>
    </reaction>
    <physiologicalReaction direction="left-to-right" evidence="24">
        <dbReference type="Rhea" id="RHEA:27643"/>
    </physiologicalReaction>
</comment>
<keyword evidence="20" id="KW-0576">Peroxisome</keyword>
<evidence type="ECO:0000256" key="22">
    <source>
        <dbReference type="ARBA" id="ARBA00023242"/>
    </source>
</evidence>
<evidence type="ECO:0000256" key="8">
    <source>
        <dbReference type="ARBA" id="ARBA00011976"/>
    </source>
</evidence>
<comment type="subunit">
    <text evidence="27">Interacts with FASN. Interacts with SDHA. Interacts with ATF6, EIF2AK3 and ERN1.</text>
</comment>
<keyword evidence="21" id="KW-0395">Inflammatory response</keyword>
<gene>
    <name evidence="35" type="primary">LACC1</name>
</gene>
<keyword evidence="16" id="KW-0256">Endoplasmic reticulum</keyword>
<sequence>MEGAVLRDRALTPRVVMDKSGPGPTRTLRGRGPPAHCGARGPPAHCGAGAHPHTAGPGAHPHTAGPGAHPHTAGPGSNCLRGFVSRAWVGRGNLTREETEAQNGVRARGRARAGHTAASEKWPLWGAREEGRTLTHLRGGAPRFLGPPPARRSPRSRSPSSPASPPPPAPAPSSFRPKLLPPSLLLQLRPRDLFSSPAPGPAVSLSALSLSGAPRSGPRFSGASPCPSPASSAALFLGVYFPCLIPRGLLGLGRARGRGGGGGGGVCWGGGEARGRGGPPRKCCDIASRAAHCAAAEPSCPRPRDAVEPIAQVLAGVSGSSPGGFCREDPYRTSWGCSLFGAGFFLRSFVQFSSMAEAVLIDFFGLKLNSQSNCVLLKTLKAVQYLHATNAKVLCIMHCHNLRCENNGEHDDNKNEIINSLPIFPVGFEVISNSSMAATLYIIKQKLDEKNLTSIKIMTTLQRKALMKVFIHQLFTDVYHFEFEDLLLDLGESHIKDSIEINTITNQELEEIQNDIKTYLRSLPGLKGELTILTSSFIPDIFIHGFTTRTGGISYIPTLSSCNLFSSTKRRDPKAVIQENLRRLAQAAGFDPEKFHRIKTDHANGVWIMGRKEPDSYDGLTTNQRGVTIAALGADCIPLIFADPVKKACGVAHSGWKGTLLGVAMATVNAMVAEYGCRLEDIRVVMGPSVGPCCFTLPRESAQAFYNLDPQCVRLIDSPNPYVDLRRATRILLERGGILPQNIQGDFKSDQNQNLDLCTSCHPEMFFSHVRDGINFGSQMGFILIRE</sequence>
<evidence type="ECO:0000256" key="4">
    <source>
        <dbReference type="ARBA" id="ARBA00004275"/>
    </source>
</evidence>
<dbReference type="GO" id="GO:0005507">
    <property type="term" value="F:copper ion binding"/>
    <property type="evidence" value="ECO:0007669"/>
    <property type="project" value="TreeGrafter"/>
</dbReference>
<dbReference type="Gene3D" id="3.60.140.10">
    <property type="entry name" value="CNF1/YfiH-like putative cysteine hydrolases"/>
    <property type="match status" value="1"/>
</dbReference>
<dbReference type="GO" id="GO:0005777">
    <property type="term" value="C:peroxisome"/>
    <property type="evidence" value="ECO:0007669"/>
    <property type="project" value="UniProtKB-SubCell"/>
</dbReference>
<feature type="compositionally biased region" description="Low complexity" evidence="34">
    <location>
        <begin position="41"/>
        <end position="76"/>
    </location>
</feature>
<dbReference type="GO" id="GO:0006954">
    <property type="term" value="P:inflammatory response"/>
    <property type="evidence" value="ECO:0007669"/>
    <property type="project" value="UniProtKB-KW"/>
</dbReference>
<dbReference type="Ensembl" id="ENSSHAT00000018581.2">
    <property type="protein sequence ID" value="ENSSHAP00000018428.2"/>
    <property type="gene ID" value="ENSSHAG00000015643.2"/>
</dbReference>
<evidence type="ECO:0000256" key="32">
    <source>
        <dbReference type="ARBA" id="ARBA00081352"/>
    </source>
</evidence>
<evidence type="ECO:0000256" key="31">
    <source>
        <dbReference type="ARBA" id="ARBA00079781"/>
    </source>
</evidence>
<reference evidence="35" key="3">
    <citation type="submission" date="2025-09" db="UniProtKB">
        <authorList>
            <consortium name="Ensembl"/>
        </authorList>
    </citation>
    <scope>IDENTIFICATION</scope>
</reference>
<dbReference type="STRING" id="9305.ENSSHAP00000018428"/>
<dbReference type="EC" id="2.4.2.28" evidence="8"/>
<evidence type="ECO:0000256" key="30">
    <source>
        <dbReference type="ARBA" id="ARBA00079351"/>
    </source>
</evidence>
<reference evidence="35" key="2">
    <citation type="submission" date="2025-08" db="UniProtKB">
        <authorList>
            <consortium name="Ensembl"/>
        </authorList>
    </citation>
    <scope>IDENTIFICATION</scope>
</reference>
<evidence type="ECO:0000256" key="27">
    <source>
        <dbReference type="ARBA" id="ARBA00063955"/>
    </source>
</evidence>
<evidence type="ECO:0000256" key="29">
    <source>
        <dbReference type="ARBA" id="ARBA00075738"/>
    </source>
</evidence>
<dbReference type="FunFam" id="3.60.140.10:FF:000002">
    <property type="entry name" value="Laccase (multicopper oxidoreductase) domain-containing 1"/>
    <property type="match status" value="1"/>
</dbReference>
<comment type="similarity">
    <text evidence="6">Belongs to the purine nucleoside phosphorylase YfiH/LACC1 family.</text>
</comment>
<evidence type="ECO:0000256" key="12">
    <source>
        <dbReference type="ARBA" id="ARBA00022588"/>
    </source>
</evidence>
<dbReference type="PANTHER" id="PTHR30616">
    <property type="entry name" value="UNCHARACTERIZED PROTEIN YFIH"/>
    <property type="match status" value="1"/>
</dbReference>
<comment type="catalytic activity">
    <reaction evidence="25">
        <text>S-methyl-5'-thioadenosine + phosphate = 5-(methylsulfanyl)-alpha-D-ribose 1-phosphate + adenine</text>
        <dbReference type="Rhea" id="RHEA:11852"/>
        <dbReference type="ChEBI" id="CHEBI:16708"/>
        <dbReference type="ChEBI" id="CHEBI:17509"/>
        <dbReference type="ChEBI" id="CHEBI:43474"/>
        <dbReference type="ChEBI" id="CHEBI:58533"/>
        <dbReference type="EC" id="2.4.2.28"/>
    </reaction>
    <physiologicalReaction direction="left-to-right" evidence="25">
        <dbReference type="Rhea" id="RHEA:11853"/>
    </physiologicalReaction>
</comment>
<dbReference type="SUPFAM" id="SSF64438">
    <property type="entry name" value="CNF1/YfiH-like putative cysteine hydrolases"/>
    <property type="match status" value="1"/>
</dbReference>
<feature type="region of interest" description="Disordered" evidence="34">
    <location>
        <begin position="1"/>
        <end position="78"/>
    </location>
</feature>
<dbReference type="GO" id="GO:0016787">
    <property type="term" value="F:hydrolase activity"/>
    <property type="evidence" value="ECO:0007669"/>
    <property type="project" value="UniProtKB-KW"/>
</dbReference>
<organism evidence="35 36">
    <name type="scientific">Sarcophilus harrisii</name>
    <name type="common">Tasmanian devil</name>
    <name type="synonym">Sarcophilus laniarius</name>
    <dbReference type="NCBI Taxonomy" id="9305"/>
    <lineage>
        <taxon>Eukaryota</taxon>
        <taxon>Metazoa</taxon>
        <taxon>Chordata</taxon>
        <taxon>Craniata</taxon>
        <taxon>Vertebrata</taxon>
        <taxon>Euteleostomi</taxon>
        <taxon>Mammalia</taxon>
        <taxon>Metatheria</taxon>
        <taxon>Dasyuromorphia</taxon>
        <taxon>Dasyuridae</taxon>
        <taxon>Sarcophilus</taxon>
    </lineage>
</organism>
<keyword evidence="10" id="KW-0963">Cytoplasm</keyword>
<dbReference type="EC" id="3.5.4.4" evidence="9"/>
<evidence type="ECO:0000256" key="19">
    <source>
        <dbReference type="ARBA" id="ARBA00022990"/>
    </source>
</evidence>
<comment type="catalytic activity">
    <reaction evidence="1">
        <text>inosine + phosphate = alpha-D-ribose 1-phosphate + hypoxanthine</text>
        <dbReference type="Rhea" id="RHEA:27646"/>
        <dbReference type="ChEBI" id="CHEBI:17368"/>
        <dbReference type="ChEBI" id="CHEBI:17596"/>
        <dbReference type="ChEBI" id="CHEBI:43474"/>
        <dbReference type="ChEBI" id="CHEBI:57720"/>
        <dbReference type="EC" id="2.4.2.1"/>
    </reaction>
    <physiologicalReaction direction="left-to-right" evidence="1">
        <dbReference type="Rhea" id="RHEA:27647"/>
    </physiologicalReaction>
</comment>
<evidence type="ECO:0000256" key="28">
    <source>
        <dbReference type="ARBA" id="ARBA00071637"/>
    </source>
</evidence>
<accession>G3WSM3</accession>
<dbReference type="FunCoup" id="G3WSM3">
    <property type="interactions" value="621"/>
</dbReference>
<dbReference type="AlphaFoldDB" id="G3WSM3"/>
<dbReference type="eggNOG" id="ENOG502QUMA">
    <property type="taxonomic scope" value="Eukaryota"/>
</dbReference>
<keyword evidence="36" id="KW-1185">Reference proteome</keyword>
<evidence type="ECO:0000256" key="11">
    <source>
        <dbReference type="ARBA" id="ARBA00022553"/>
    </source>
</evidence>
<proteinExistence type="inferred from homology"/>
<evidence type="ECO:0000256" key="9">
    <source>
        <dbReference type="ARBA" id="ARBA00012784"/>
    </source>
</evidence>
<evidence type="ECO:0000256" key="14">
    <source>
        <dbReference type="ARBA" id="ARBA00022723"/>
    </source>
</evidence>
<comment type="subcellular location">
    <subcellularLocation>
        <location evidence="5">Cytoplasm</location>
    </subcellularLocation>
    <subcellularLocation>
        <location evidence="3">Endoplasmic reticulum</location>
    </subcellularLocation>
    <subcellularLocation>
        <location evidence="2">Nucleus</location>
    </subcellularLocation>
    <subcellularLocation>
        <location evidence="4">Peroxisome</location>
    </subcellularLocation>
</comment>
<keyword evidence="18" id="KW-0391">Immunity</keyword>
<comment type="catalytic activity">
    <reaction evidence="23">
        <text>adenosine + H2O + H(+) = inosine + NH4(+)</text>
        <dbReference type="Rhea" id="RHEA:24408"/>
        <dbReference type="ChEBI" id="CHEBI:15377"/>
        <dbReference type="ChEBI" id="CHEBI:15378"/>
        <dbReference type="ChEBI" id="CHEBI:16335"/>
        <dbReference type="ChEBI" id="CHEBI:17596"/>
        <dbReference type="ChEBI" id="CHEBI:28938"/>
        <dbReference type="EC" id="3.5.4.4"/>
    </reaction>
    <physiologicalReaction direction="left-to-right" evidence="23">
        <dbReference type="Rhea" id="RHEA:24409"/>
    </physiologicalReaction>
</comment>
<dbReference type="HOGENOM" id="CLU_637703_0_0_1"/>
<evidence type="ECO:0000256" key="15">
    <source>
        <dbReference type="ARBA" id="ARBA00022801"/>
    </source>
</evidence>
<comment type="catalytic activity">
    <reaction evidence="26">
        <text>guanosine + phosphate = alpha-D-ribose 1-phosphate + guanine</text>
        <dbReference type="Rhea" id="RHEA:13233"/>
        <dbReference type="ChEBI" id="CHEBI:16235"/>
        <dbReference type="ChEBI" id="CHEBI:16750"/>
        <dbReference type="ChEBI" id="CHEBI:43474"/>
        <dbReference type="ChEBI" id="CHEBI:57720"/>
        <dbReference type="EC" id="2.4.2.1"/>
    </reaction>
    <physiologicalReaction direction="left-to-right" evidence="26">
        <dbReference type="Rhea" id="RHEA:13234"/>
    </physiologicalReaction>
</comment>
<keyword evidence="14" id="KW-0479">Metal-binding</keyword>
<dbReference type="GO" id="GO:0017061">
    <property type="term" value="F:S-methyl-5-thioadenosine phosphorylase activity"/>
    <property type="evidence" value="ECO:0007669"/>
    <property type="project" value="UniProtKB-EC"/>
</dbReference>
<dbReference type="EC" id="2.4.2.1" evidence="7"/>
<feature type="compositionally biased region" description="Low complexity" evidence="34">
    <location>
        <begin position="21"/>
        <end position="34"/>
    </location>
</feature>
<dbReference type="InParanoid" id="G3WSM3"/>
<keyword evidence="12" id="KW-0399">Innate immunity</keyword>
<dbReference type="CDD" id="cd16833">
    <property type="entry name" value="YfiH"/>
    <property type="match status" value="1"/>
</dbReference>
<evidence type="ECO:0000256" key="16">
    <source>
        <dbReference type="ARBA" id="ARBA00022824"/>
    </source>
</evidence>
<evidence type="ECO:0000256" key="25">
    <source>
        <dbReference type="ARBA" id="ARBA00049893"/>
    </source>
</evidence>
<evidence type="ECO:0000256" key="5">
    <source>
        <dbReference type="ARBA" id="ARBA00004496"/>
    </source>
</evidence>
<dbReference type="GeneTree" id="ENSGT00390000000693"/>
<name>G3WSM3_SARHA</name>
<evidence type="ECO:0000256" key="24">
    <source>
        <dbReference type="ARBA" id="ARBA00048968"/>
    </source>
</evidence>
<evidence type="ECO:0000256" key="34">
    <source>
        <dbReference type="SAM" id="MobiDB-lite"/>
    </source>
</evidence>
<evidence type="ECO:0000313" key="36">
    <source>
        <dbReference type="Proteomes" id="UP000007648"/>
    </source>
</evidence>
<evidence type="ECO:0000256" key="23">
    <source>
        <dbReference type="ARBA" id="ARBA00047989"/>
    </source>
</evidence>
<evidence type="ECO:0000313" key="35">
    <source>
        <dbReference type="Ensembl" id="ENSSHAP00000018428.2"/>
    </source>
</evidence>
<protein>
    <recommendedName>
        <fullName evidence="28">Purine nucleoside phosphorylase LACC1</fullName>
        <ecNumber evidence="7">2.4.2.1</ecNumber>
        <ecNumber evidence="8">2.4.2.28</ecNumber>
        <ecNumber evidence="9">3.5.4.4</ecNumber>
    </recommendedName>
    <alternativeName>
        <fullName evidence="31">Adenosine deaminase LACC1</fullName>
    </alternativeName>
    <alternativeName>
        <fullName evidence="30">Fatty acid metabolism-immunity nexus</fullName>
    </alternativeName>
    <alternativeName>
        <fullName evidence="29">Guanosine phosphorylase LACC1</fullName>
    </alternativeName>
    <alternativeName>
        <fullName evidence="32">Laccase domain-containing protein 1</fullName>
    </alternativeName>
    <alternativeName>
        <fullName evidence="33">S-methyl-5'-thioadenosine phosphorylase LACC1</fullName>
    </alternativeName>
</protein>
<evidence type="ECO:0000256" key="17">
    <source>
        <dbReference type="ARBA" id="ARBA00022833"/>
    </source>
</evidence>
<dbReference type="InterPro" id="IPR011324">
    <property type="entry name" value="Cytotoxic_necrot_fac-like_cat"/>
</dbReference>
<evidence type="ECO:0000256" key="13">
    <source>
        <dbReference type="ARBA" id="ARBA00022679"/>
    </source>
</evidence>
<dbReference type="Pfam" id="PF02578">
    <property type="entry name" value="Cu-oxidase_4"/>
    <property type="match status" value="1"/>
</dbReference>
<evidence type="ECO:0000256" key="6">
    <source>
        <dbReference type="ARBA" id="ARBA00007353"/>
    </source>
</evidence>
<dbReference type="PANTHER" id="PTHR30616:SF2">
    <property type="entry name" value="PURINE NUCLEOSIDE PHOSPHORYLASE LACC1"/>
    <property type="match status" value="1"/>
</dbReference>
<keyword evidence="13" id="KW-0808">Transferase</keyword>
<feature type="region of interest" description="Disordered" evidence="34">
    <location>
        <begin position="94"/>
        <end position="121"/>
    </location>
</feature>
<feature type="compositionally biased region" description="Pro residues" evidence="34">
    <location>
        <begin position="162"/>
        <end position="171"/>
    </location>
</feature>
<dbReference type="InterPro" id="IPR003730">
    <property type="entry name" value="Cu_polyphenol_OxRdtase"/>
</dbReference>
<dbReference type="InterPro" id="IPR038371">
    <property type="entry name" value="Cu_polyphenol_OxRdtase_sf"/>
</dbReference>
<dbReference type="GO" id="GO:0005634">
    <property type="term" value="C:nucleus"/>
    <property type="evidence" value="ECO:0007669"/>
    <property type="project" value="UniProtKB-SubCell"/>
</dbReference>
<keyword evidence="17" id="KW-0862">Zinc</keyword>
<dbReference type="GO" id="GO:0005783">
    <property type="term" value="C:endoplasmic reticulum"/>
    <property type="evidence" value="ECO:0007669"/>
    <property type="project" value="UniProtKB-SubCell"/>
</dbReference>
<evidence type="ECO:0000256" key="20">
    <source>
        <dbReference type="ARBA" id="ARBA00023140"/>
    </source>
</evidence>
<keyword evidence="22" id="KW-0539">Nucleus</keyword>
<evidence type="ECO:0000256" key="2">
    <source>
        <dbReference type="ARBA" id="ARBA00004123"/>
    </source>
</evidence>
<evidence type="ECO:0000256" key="21">
    <source>
        <dbReference type="ARBA" id="ARBA00023198"/>
    </source>
</evidence>
<feature type="region of interest" description="Disordered" evidence="34">
    <location>
        <begin position="133"/>
        <end position="178"/>
    </location>
</feature>